<comment type="function">
    <text evidence="3">Required for maturation of urease via the functional incorporation of the urease nickel metallocenter.</text>
</comment>
<accession>A0A2T7UF65</accession>
<dbReference type="PANTHER" id="PTHR33643">
    <property type="entry name" value="UREASE ACCESSORY PROTEIN D"/>
    <property type="match status" value="1"/>
</dbReference>
<keyword evidence="3" id="KW-0963">Cytoplasm</keyword>
<keyword evidence="3" id="KW-0996">Nickel insertion</keyword>
<protein>
    <recommendedName>
        <fullName evidence="3">Urease accessory protein UreD</fullName>
    </recommendedName>
</protein>
<dbReference type="GO" id="GO:0016151">
    <property type="term" value="F:nickel cation binding"/>
    <property type="evidence" value="ECO:0007669"/>
    <property type="project" value="UniProtKB-UniRule"/>
</dbReference>
<keyword evidence="5" id="KW-1185">Reference proteome</keyword>
<dbReference type="STRING" id="1293045.H663_05435"/>
<dbReference type="EMBL" id="LFYT02000006">
    <property type="protein sequence ID" value="PVE43347.1"/>
    <property type="molecule type" value="Genomic_DNA"/>
</dbReference>
<name>A0A2T7UF65_9BURK</name>
<dbReference type="AlphaFoldDB" id="A0A2T7UF65"/>
<evidence type="ECO:0000256" key="3">
    <source>
        <dbReference type="HAMAP-Rule" id="MF_01384"/>
    </source>
</evidence>
<sequence>MTWLARLDLDYTLEAERSVARYLHQGPLRILQSLYPEGDAVCHNVLVHPPSGLVGGDTLDMKVTVGPGAHGLVTTPGATRFYRSEAGLAAQQVHTRLESGARLEWLPLEAIAYNGCDGLNRAVFDLAPGAELITWDITALGLPAADMPFAQGTFRQHMEIPGVWLERGTISATDTRLMDSPLGLAGKRCMATLVFAAGSAIASERSDRALACARELLEASELRLTAGATSPHKQVIVLRALAPVTEPAMRLLRKVWAAWRHEMWALPGTYPRLWHV</sequence>
<comment type="subcellular location">
    <subcellularLocation>
        <location evidence="3">Cytoplasm</location>
    </subcellularLocation>
</comment>
<dbReference type="PANTHER" id="PTHR33643:SF1">
    <property type="entry name" value="UREASE ACCESSORY PROTEIN D"/>
    <property type="match status" value="1"/>
</dbReference>
<dbReference type="OrthoDB" id="9798842at2"/>
<comment type="similarity">
    <text evidence="1 3">Belongs to the UreD family.</text>
</comment>
<evidence type="ECO:0000256" key="1">
    <source>
        <dbReference type="ARBA" id="ARBA00007177"/>
    </source>
</evidence>
<proteinExistence type="inferred from homology"/>
<dbReference type="HAMAP" id="MF_01384">
    <property type="entry name" value="UreD"/>
    <property type="match status" value="1"/>
</dbReference>
<dbReference type="InterPro" id="IPR002669">
    <property type="entry name" value="UreD"/>
</dbReference>
<evidence type="ECO:0000313" key="5">
    <source>
        <dbReference type="Proteomes" id="UP000037507"/>
    </source>
</evidence>
<comment type="subunit">
    <text evidence="3">UreD, UreF and UreG form a complex that acts as a GTP-hydrolysis-dependent molecular chaperone, activating the urease apoprotein by helping to assemble the nickel containing metallocenter of UreC. The UreE protein probably delivers the nickel.</text>
</comment>
<dbReference type="GO" id="GO:0005737">
    <property type="term" value="C:cytoplasm"/>
    <property type="evidence" value="ECO:0007669"/>
    <property type="project" value="UniProtKB-SubCell"/>
</dbReference>
<organism evidence="4 5">
    <name type="scientific">Limnohabitans planktonicus II-D5</name>
    <dbReference type="NCBI Taxonomy" id="1293045"/>
    <lineage>
        <taxon>Bacteria</taxon>
        <taxon>Pseudomonadati</taxon>
        <taxon>Pseudomonadota</taxon>
        <taxon>Betaproteobacteria</taxon>
        <taxon>Burkholderiales</taxon>
        <taxon>Comamonadaceae</taxon>
        <taxon>Limnohabitans</taxon>
    </lineage>
</organism>
<gene>
    <name evidence="3" type="primary">ureD</name>
    <name evidence="4" type="ORF">H663_007210</name>
</gene>
<comment type="caution">
    <text evidence="4">The sequence shown here is derived from an EMBL/GenBank/DDBJ whole genome shotgun (WGS) entry which is preliminary data.</text>
</comment>
<dbReference type="Proteomes" id="UP000037507">
    <property type="component" value="Unassembled WGS sequence"/>
</dbReference>
<evidence type="ECO:0000313" key="4">
    <source>
        <dbReference type="EMBL" id="PVE43347.1"/>
    </source>
</evidence>
<keyword evidence="2 3" id="KW-0143">Chaperone</keyword>
<dbReference type="Pfam" id="PF01774">
    <property type="entry name" value="UreD"/>
    <property type="match status" value="1"/>
</dbReference>
<evidence type="ECO:0000256" key="2">
    <source>
        <dbReference type="ARBA" id="ARBA00023186"/>
    </source>
</evidence>
<reference evidence="4" key="1">
    <citation type="submission" date="2017-04" db="EMBL/GenBank/DDBJ databases">
        <title>Unexpected and diverse lifestyles within the genus Limnohabitans.</title>
        <authorList>
            <person name="Kasalicky V."/>
            <person name="Mehrshad M."/>
            <person name="Andrei S.-A."/>
            <person name="Salcher M."/>
            <person name="Kratochvilova H."/>
            <person name="Simek K."/>
            <person name="Ghai R."/>
        </authorList>
    </citation>
    <scope>NUCLEOTIDE SEQUENCE [LARGE SCALE GENOMIC DNA]</scope>
    <source>
        <strain evidence="4">II-D5</strain>
    </source>
</reference>
<dbReference type="RefSeq" id="WP_053170564.1">
    <property type="nucleotide sequence ID" value="NZ_LFYT02000006.1"/>
</dbReference>